<keyword evidence="6 8" id="KW-0443">Lipid metabolism</keyword>
<dbReference type="InterPro" id="IPR037143">
    <property type="entry name" value="4-PPantetheinyl_Trfase_dom_sf"/>
</dbReference>
<keyword evidence="7 8" id="KW-0275">Fatty acid biosynthesis</keyword>
<evidence type="ECO:0000256" key="5">
    <source>
        <dbReference type="ARBA" id="ARBA00022842"/>
    </source>
</evidence>
<comment type="subcellular location">
    <subcellularLocation>
        <location evidence="8">Cytoplasm</location>
    </subcellularLocation>
</comment>
<gene>
    <name evidence="8" type="primary">acpS</name>
    <name evidence="10" type="ORF">JOC58_003798</name>
</gene>
<feature type="binding site" evidence="8">
    <location>
        <position position="8"/>
    </location>
    <ligand>
        <name>Mg(2+)</name>
        <dbReference type="ChEBI" id="CHEBI:18420"/>
    </ligand>
</feature>
<keyword evidence="5 8" id="KW-0460">Magnesium</keyword>
<keyword evidence="2 8" id="KW-0808">Transferase</keyword>
<proteinExistence type="inferred from homology"/>
<dbReference type="InterPro" id="IPR002582">
    <property type="entry name" value="ACPS"/>
</dbReference>
<dbReference type="Gene3D" id="3.90.470.20">
    <property type="entry name" value="4'-phosphopantetheinyl transferase domain"/>
    <property type="match status" value="1"/>
</dbReference>
<reference evidence="10 11" key="1">
    <citation type="submission" date="2023-07" db="EMBL/GenBank/DDBJ databases">
        <title>Genomic Encyclopedia of Type Strains, Phase IV (KMG-IV): sequencing the most valuable type-strain genomes for metagenomic binning, comparative biology and taxonomic classification.</title>
        <authorList>
            <person name="Goeker M."/>
        </authorList>
    </citation>
    <scope>NUCLEOTIDE SEQUENCE [LARGE SCALE GENOMIC DNA]</scope>
    <source>
        <strain evidence="10 11">DSM 22170</strain>
    </source>
</reference>
<accession>A0ABU1J2Z4</accession>
<dbReference type="InterPro" id="IPR008278">
    <property type="entry name" value="4-PPantetheinyl_Trfase_dom"/>
</dbReference>
<dbReference type="Proteomes" id="UP001185028">
    <property type="component" value="Unassembled WGS sequence"/>
</dbReference>
<feature type="binding site" evidence="8">
    <location>
        <position position="59"/>
    </location>
    <ligand>
        <name>Mg(2+)</name>
        <dbReference type="ChEBI" id="CHEBI:18420"/>
    </ligand>
</feature>
<dbReference type="GO" id="GO:0008897">
    <property type="term" value="F:holo-[acyl-carrier-protein] synthase activity"/>
    <property type="evidence" value="ECO:0007669"/>
    <property type="project" value="UniProtKB-EC"/>
</dbReference>
<dbReference type="NCBIfam" id="TIGR00556">
    <property type="entry name" value="pantethn_trn"/>
    <property type="match status" value="1"/>
</dbReference>
<dbReference type="HAMAP" id="MF_00101">
    <property type="entry name" value="AcpS"/>
    <property type="match status" value="1"/>
</dbReference>
<evidence type="ECO:0000256" key="8">
    <source>
        <dbReference type="HAMAP-Rule" id="MF_00101"/>
    </source>
</evidence>
<organism evidence="10 11">
    <name type="scientific">Paenibacillus hunanensis</name>
    <dbReference type="NCBI Taxonomy" id="539262"/>
    <lineage>
        <taxon>Bacteria</taxon>
        <taxon>Bacillati</taxon>
        <taxon>Bacillota</taxon>
        <taxon>Bacilli</taxon>
        <taxon>Bacillales</taxon>
        <taxon>Paenibacillaceae</taxon>
        <taxon>Paenibacillus</taxon>
    </lineage>
</organism>
<dbReference type="EC" id="2.7.8.7" evidence="8"/>
<comment type="similarity">
    <text evidence="8">Belongs to the P-Pant transferase superfamily. AcpS family.</text>
</comment>
<evidence type="ECO:0000256" key="7">
    <source>
        <dbReference type="ARBA" id="ARBA00023160"/>
    </source>
</evidence>
<evidence type="ECO:0000313" key="11">
    <source>
        <dbReference type="Proteomes" id="UP001185028"/>
    </source>
</evidence>
<sequence>MIYGIGHDVLEIERVVAILERPHGERFMARVLTTAELEVAHHRGSRQSEFVSGRFAAKEAITKAFGCGIGKVIGFEDIEILPDPLGKPNVTLSGAAWQRLGLEDDHSAYRIHLSISHQPHMASAFAIVERLDKGDLL</sequence>
<keyword evidence="8" id="KW-0963">Cytoplasm</keyword>
<protein>
    <recommendedName>
        <fullName evidence="8">Holo-[acyl-carrier-protein] synthase</fullName>
        <shortName evidence="8">Holo-ACP synthase</shortName>
        <ecNumber evidence="8">2.7.8.7</ecNumber>
    </recommendedName>
    <alternativeName>
        <fullName evidence="8">4'-phosphopantetheinyl transferase AcpS</fullName>
    </alternativeName>
</protein>
<evidence type="ECO:0000256" key="2">
    <source>
        <dbReference type="ARBA" id="ARBA00022679"/>
    </source>
</evidence>
<keyword evidence="1 8" id="KW-0444">Lipid biosynthesis</keyword>
<comment type="catalytic activity">
    <reaction evidence="8">
        <text>apo-[ACP] + CoA = holo-[ACP] + adenosine 3',5'-bisphosphate + H(+)</text>
        <dbReference type="Rhea" id="RHEA:12068"/>
        <dbReference type="Rhea" id="RHEA-COMP:9685"/>
        <dbReference type="Rhea" id="RHEA-COMP:9690"/>
        <dbReference type="ChEBI" id="CHEBI:15378"/>
        <dbReference type="ChEBI" id="CHEBI:29999"/>
        <dbReference type="ChEBI" id="CHEBI:57287"/>
        <dbReference type="ChEBI" id="CHEBI:58343"/>
        <dbReference type="ChEBI" id="CHEBI:64479"/>
        <dbReference type="EC" id="2.7.8.7"/>
    </reaction>
</comment>
<feature type="domain" description="4'-phosphopantetheinyl transferase" evidence="9">
    <location>
        <begin position="4"/>
        <end position="97"/>
    </location>
</feature>
<evidence type="ECO:0000256" key="4">
    <source>
        <dbReference type="ARBA" id="ARBA00022832"/>
    </source>
</evidence>
<keyword evidence="4 8" id="KW-0276">Fatty acid metabolism</keyword>
<evidence type="ECO:0000256" key="3">
    <source>
        <dbReference type="ARBA" id="ARBA00022723"/>
    </source>
</evidence>
<dbReference type="Pfam" id="PF01648">
    <property type="entry name" value="ACPS"/>
    <property type="match status" value="1"/>
</dbReference>
<keyword evidence="11" id="KW-1185">Reference proteome</keyword>
<comment type="cofactor">
    <cofactor evidence="8">
        <name>Mg(2+)</name>
        <dbReference type="ChEBI" id="CHEBI:18420"/>
    </cofactor>
</comment>
<dbReference type="RefSeq" id="WP_188775722.1">
    <property type="nucleotide sequence ID" value="NZ_BMMB01000005.1"/>
</dbReference>
<comment type="caution">
    <text evidence="10">The sequence shown here is derived from an EMBL/GenBank/DDBJ whole genome shotgun (WGS) entry which is preliminary data.</text>
</comment>
<dbReference type="SUPFAM" id="SSF56214">
    <property type="entry name" value="4'-phosphopantetheinyl transferase"/>
    <property type="match status" value="1"/>
</dbReference>
<evidence type="ECO:0000256" key="6">
    <source>
        <dbReference type="ARBA" id="ARBA00023098"/>
    </source>
</evidence>
<dbReference type="NCBIfam" id="TIGR00516">
    <property type="entry name" value="acpS"/>
    <property type="match status" value="1"/>
</dbReference>
<name>A0ABU1J2Z4_9BACL</name>
<dbReference type="EMBL" id="JAVDQH010000019">
    <property type="protein sequence ID" value="MDR6245882.1"/>
    <property type="molecule type" value="Genomic_DNA"/>
</dbReference>
<keyword evidence="3 8" id="KW-0479">Metal-binding</keyword>
<evidence type="ECO:0000259" key="9">
    <source>
        <dbReference type="Pfam" id="PF01648"/>
    </source>
</evidence>
<evidence type="ECO:0000256" key="1">
    <source>
        <dbReference type="ARBA" id="ARBA00022516"/>
    </source>
</evidence>
<comment type="function">
    <text evidence="8">Transfers the 4'-phosphopantetheine moiety from coenzyme A to a Ser of acyl-carrier-protein.</text>
</comment>
<evidence type="ECO:0000313" key="10">
    <source>
        <dbReference type="EMBL" id="MDR6245882.1"/>
    </source>
</evidence>
<dbReference type="InterPro" id="IPR004568">
    <property type="entry name" value="Ppantetheine-prot_Trfase_dom"/>
</dbReference>